<dbReference type="AlphaFoldDB" id="A0A1I7GKU3"/>
<dbReference type="Proteomes" id="UP000182649">
    <property type="component" value="Unassembled WGS sequence"/>
</dbReference>
<gene>
    <name evidence="1" type="ORF">SAMN05216417_10530</name>
</gene>
<protein>
    <submittedName>
        <fullName evidence="1">Uncharacterized protein</fullName>
    </submittedName>
</protein>
<sequence length="94" mass="10353">MACFERRWIPASAGMTFVLLARRLNKGSQKTDELRPEETGGKQLSESVLHNAGATAPTYHVVISTPRLLCIMGANTRSYLLFNLQANTFGLLLS</sequence>
<reference evidence="1 2" key="1">
    <citation type="submission" date="2016-10" db="EMBL/GenBank/DDBJ databases">
        <authorList>
            <person name="de Groot N.N."/>
        </authorList>
    </citation>
    <scope>NUCLEOTIDE SEQUENCE [LARGE SCALE GENOMIC DNA]</scope>
    <source>
        <strain evidence="1 2">Nl14</strain>
    </source>
</reference>
<proteinExistence type="predicted"/>
<organism evidence="1 2">
    <name type="scientific">Nitrosospira multiformis</name>
    <dbReference type="NCBI Taxonomy" id="1231"/>
    <lineage>
        <taxon>Bacteria</taxon>
        <taxon>Pseudomonadati</taxon>
        <taxon>Pseudomonadota</taxon>
        <taxon>Betaproteobacteria</taxon>
        <taxon>Nitrosomonadales</taxon>
        <taxon>Nitrosomonadaceae</taxon>
        <taxon>Nitrosospira</taxon>
    </lineage>
</organism>
<dbReference type="EMBL" id="FPBZ01000005">
    <property type="protein sequence ID" value="SFU48876.1"/>
    <property type="molecule type" value="Genomic_DNA"/>
</dbReference>
<evidence type="ECO:0000313" key="1">
    <source>
        <dbReference type="EMBL" id="SFU48876.1"/>
    </source>
</evidence>
<evidence type="ECO:0000313" key="2">
    <source>
        <dbReference type="Proteomes" id="UP000182649"/>
    </source>
</evidence>
<name>A0A1I7GKU3_9PROT</name>
<accession>A0A1I7GKU3</accession>